<comment type="function">
    <text evidence="9">Acts as component of the CCR4-NOT core complex, which in the nucleus seems to be a general transcription factor, and in the cytoplasm the major mRNA deadenylase involved in mRNA turnover. The NOT protein subcomplex negatively regulates the basal and activated transcription of many genes. Preferentially affects TC-type TATA element-dependent transcription. Could directly or indirectly inhibit component(s) of the general transcription machinery.</text>
</comment>
<evidence type="ECO:0000256" key="5">
    <source>
        <dbReference type="ARBA" id="ARBA00022491"/>
    </source>
</evidence>
<keyword evidence="5 9" id="KW-0678">Repressor</keyword>
<evidence type="ECO:0000256" key="6">
    <source>
        <dbReference type="ARBA" id="ARBA00023015"/>
    </source>
</evidence>
<dbReference type="GO" id="GO:0005634">
    <property type="term" value="C:nucleus"/>
    <property type="evidence" value="ECO:0007669"/>
    <property type="project" value="UniProtKB-SubCell"/>
</dbReference>
<accession>A0A4P9ZIE4</accession>
<evidence type="ECO:0000256" key="1">
    <source>
        <dbReference type="ARBA" id="ARBA00004123"/>
    </source>
</evidence>
<organism evidence="13 14">
    <name type="scientific">Metschnikowia bicuspidata</name>
    <dbReference type="NCBI Taxonomy" id="27322"/>
    <lineage>
        <taxon>Eukaryota</taxon>
        <taxon>Fungi</taxon>
        <taxon>Dikarya</taxon>
        <taxon>Ascomycota</taxon>
        <taxon>Saccharomycotina</taxon>
        <taxon>Pichiomycetes</taxon>
        <taxon>Metschnikowiaceae</taxon>
        <taxon>Metschnikowia</taxon>
    </lineage>
</organism>
<evidence type="ECO:0000259" key="12">
    <source>
        <dbReference type="Pfam" id="PF04065"/>
    </source>
</evidence>
<comment type="subcellular location">
    <subcellularLocation>
        <location evidence="2 9">Cytoplasm</location>
    </subcellularLocation>
    <subcellularLocation>
        <location evidence="1 9">Nucleus</location>
    </subcellularLocation>
</comment>
<protein>
    <recommendedName>
        <fullName evidence="9">General negative regulator of transcription subunit</fullName>
    </recommendedName>
</protein>
<dbReference type="InterPro" id="IPR007207">
    <property type="entry name" value="Not_N"/>
</dbReference>
<evidence type="ECO:0000313" key="13">
    <source>
        <dbReference type="EMBL" id="RKP32947.1"/>
    </source>
</evidence>
<feature type="coiled-coil region" evidence="10">
    <location>
        <begin position="130"/>
        <end position="157"/>
    </location>
</feature>
<dbReference type="GO" id="GO:0000932">
    <property type="term" value="C:P-body"/>
    <property type="evidence" value="ECO:0007669"/>
    <property type="project" value="UniProtKB-UniRule"/>
</dbReference>
<evidence type="ECO:0000256" key="3">
    <source>
        <dbReference type="ARBA" id="ARBA00007682"/>
    </source>
</evidence>
<evidence type="ECO:0000256" key="2">
    <source>
        <dbReference type="ARBA" id="ARBA00004496"/>
    </source>
</evidence>
<feature type="region of interest" description="Disordered" evidence="11">
    <location>
        <begin position="265"/>
        <end position="294"/>
    </location>
</feature>
<evidence type="ECO:0000256" key="4">
    <source>
        <dbReference type="ARBA" id="ARBA00022490"/>
    </source>
</evidence>
<feature type="domain" description="CCR4-Not complex component Not N-terminal" evidence="12">
    <location>
        <begin position="2"/>
        <end position="235"/>
    </location>
</feature>
<dbReference type="OrthoDB" id="293823at2759"/>
<comment type="similarity">
    <text evidence="3 9">Belongs to the CNOT2/3/5 family.</text>
</comment>
<dbReference type="Proteomes" id="UP000268321">
    <property type="component" value="Unassembled WGS sequence"/>
</dbReference>
<keyword evidence="10" id="KW-0175">Coiled coil</keyword>
<evidence type="ECO:0000313" key="14">
    <source>
        <dbReference type="Proteomes" id="UP000268321"/>
    </source>
</evidence>
<sequence>MSNRKLQKEVETIFKKIHEGLDLFNYYYSRHEASNNDSQREKLESDLKKEIKKLQKFRDQIKNWQGNDSLEATIALQKLQEHRRLVEEAMECYKEVEKNSKMKSFSNQSIMLASLDQSGRELSQEAMEAHDFLSGIVDELNEQNEGLDEEYEKLSLKKARKSALSAVEERKQEIETFKLRNEMHIEEIENIMGYLKTRKVSVDLVLAIQEDLKFYVELNQEPDFVDDETLYDDLKREARENHENNAVAAGVDESMDASAHEDSNFLINGDESTSPDPSLQDHNSQSQEKPAVKLKSPIPHGIEATSSTQAASVPSLTPMHSSPNGKLIGKTDSLESNPGFITNLKPAATPTKPLKWSLAAARASQTHDESNGSSFATAPVAKSQDSTNNNGPLTSSPAGTSKQEEQVKNSETVASSELLSLLTKNDKYFAYLQVLKNSKLLPSEMDLFSDTGLLKLPAGIKEFVLGYVASNQASGTPKLLRTSQMYSPYSSFILRPQCASTRQSMWKPLALLSKLSNYWQALCASNKFEEYVNDLQMYNDNASVEVLNALNELTMVLFYGLYYGLLPMENIIAESYLFKLGWRPYNHMLDPVESAEPERAQARTLCWLKKMSSTTGPRIGVQLETGDFRAFDVLTWEIHVKTNFRFDRGLSQPIPGRSLF</sequence>
<gene>
    <name evidence="13" type="ORF">METBISCDRAFT_21209</name>
</gene>
<keyword evidence="4 9" id="KW-0963">Cytoplasm</keyword>
<dbReference type="InterPro" id="IPR040168">
    <property type="entry name" value="Not2/3/5"/>
</dbReference>
<dbReference type="AlphaFoldDB" id="A0A4P9ZIE4"/>
<dbReference type="PIRSF" id="PIRSF005290">
    <property type="entry name" value="NOT_su_3_5"/>
    <property type="match status" value="1"/>
</dbReference>
<dbReference type="Pfam" id="PF04065">
    <property type="entry name" value="Not3"/>
    <property type="match status" value="1"/>
</dbReference>
<evidence type="ECO:0000256" key="10">
    <source>
        <dbReference type="SAM" id="Coils"/>
    </source>
</evidence>
<feature type="compositionally biased region" description="Polar residues" evidence="11">
    <location>
        <begin position="383"/>
        <end position="401"/>
    </location>
</feature>
<feature type="region of interest" description="Disordered" evidence="11">
    <location>
        <begin position="306"/>
        <end position="333"/>
    </location>
</feature>
<evidence type="ECO:0000256" key="11">
    <source>
        <dbReference type="SAM" id="MobiDB-lite"/>
    </source>
</evidence>
<reference evidence="14" key="1">
    <citation type="journal article" date="2018" name="Nat. Microbiol.">
        <title>Leveraging single-cell genomics to expand the fungal tree of life.</title>
        <authorList>
            <person name="Ahrendt S.R."/>
            <person name="Quandt C.A."/>
            <person name="Ciobanu D."/>
            <person name="Clum A."/>
            <person name="Salamov A."/>
            <person name="Andreopoulos B."/>
            <person name="Cheng J.F."/>
            <person name="Woyke T."/>
            <person name="Pelin A."/>
            <person name="Henrissat B."/>
            <person name="Reynolds N.K."/>
            <person name="Benny G.L."/>
            <person name="Smith M.E."/>
            <person name="James T.Y."/>
            <person name="Grigoriev I.V."/>
        </authorList>
    </citation>
    <scope>NUCLEOTIDE SEQUENCE [LARGE SCALE GENOMIC DNA]</scope>
    <source>
        <strain evidence="14">Baker2002</strain>
    </source>
</reference>
<dbReference type="InterPro" id="IPR012270">
    <property type="entry name" value="CCR4-NOT_su3/5"/>
</dbReference>
<keyword evidence="8 9" id="KW-0539">Nucleus</keyword>
<keyword evidence="7 9" id="KW-0804">Transcription</keyword>
<keyword evidence="9" id="KW-0010">Activator</keyword>
<dbReference type="PANTHER" id="PTHR23326">
    <property type="entry name" value="CCR4 NOT-RELATED"/>
    <property type="match status" value="1"/>
</dbReference>
<feature type="region of interest" description="Disordered" evidence="11">
    <location>
        <begin position="358"/>
        <end position="410"/>
    </location>
</feature>
<feature type="compositionally biased region" description="Polar residues" evidence="11">
    <location>
        <begin position="306"/>
        <end position="324"/>
    </location>
</feature>
<dbReference type="GO" id="GO:0030015">
    <property type="term" value="C:CCR4-NOT core complex"/>
    <property type="evidence" value="ECO:0007669"/>
    <property type="project" value="UniProtKB-UniRule"/>
</dbReference>
<feature type="coiled-coil region" evidence="10">
    <location>
        <begin position="40"/>
        <end position="99"/>
    </location>
</feature>
<name>A0A4P9ZIE4_9ASCO</name>
<evidence type="ECO:0000256" key="7">
    <source>
        <dbReference type="ARBA" id="ARBA00023163"/>
    </source>
</evidence>
<dbReference type="GO" id="GO:0006355">
    <property type="term" value="P:regulation of DNA-templated transcription"/>
    <property type="evidence" value="ECO:0007669"/>
    <property type="project" value="InterPro"/>
</dbReference>
<evidence type="ECO:0000256" key="8">
    <source>
        <dbReference type="ARBA" id="ARBA00023242"/>
    </source>
</evidence>
<feature type="compositionally biased region" description="Polar residues" evidence="11">
    <location>
        <begin position="270"/>
        <end position="288"/>
    </location>
</feature>
<keyword evidence="14" id="KW-1185">Reference proteome</keyword>
<dbReference type="EMBL" id="ML004429">
    <property type="protein sequence ID" value="RKP32947.1"/>
    <property type="molecule type" value="Genomic_DNA"/>
</dbReference>
<evidence type="ECO:0000256" key="9">
    <source>
        <dbReference type="PIRNR" id="PIRNR005290"/>
    </source>
</evidence>
<keyword evidence="6 9" id="KW-0805">Transcription regulation</keyword>
<proteinExistence type="inferred from homology"/>